<dbReference type="HAMAP" id="MF_00972">
    <property type="entry name" value="tRNA_aden_deaminase"/>
    <property type="match status" value="1"/>
</dbReference>
<comment type="catalytic activity">
    <reaction evidence="7 8">
        <text>adenosine(34) in tRNA + H2O + H(+) = inosine(34) in tRNA + NH4(+)</text>
        <dbReference type="Rhea" id="RHEA:43168"/>
        <dbReference type="Rhea" id="RHEA-COMP:10373"/>
        <dbReference type="Rhea" id="RHEA-COMP:10374"/>
        <dbReference type="ChEBI" id="CHEBI:15377"/>
        <dbReference type="ChEBI" id="CHEBI:15378"/>
        <dbReference type="ChEBI" id="CHEBI:28938"/>
        <dbReference type="ChEBI" id="CHEBI:74411"/>
        <dbReference type="ChEBI" id="CHEBI:82852"/>
        <dbReference type="EC" id="3.5.4.33"/>
    </reaction>
</comment>
<evidence type="ECO:0000256" key="5">
    <source>
        <dbReference type="ARBA" id="ARBA00022801"/>
    </source>
</evidence>
<organism evidence="10 11">
    <name type="scientific">Facklamia languida CCUG 37842</name>
    <dbReference type="NCBI Taxonomy" id="883113"/>
    <lineage>
        <taxon>Bacteria</taxon>
        <taxon>Bacillati</taxon>
        <taxon>Bacillota</taxon>
        <taxon>Bacilli</taxon>
        <taxon>Lactobacillales</taxon>
        <taxon>Aerococcaceae</taxon>
        <taxon>Facklamia</taxon>
    </lineage>
</organism>
<proteinExistence type="inferred from homology"/>
<comment type="function">
    <text evidence="8">Catalyzes the deamination of adenosine to inosine at the wobble position 34 of tRNA(Arg2).</text>
</comment>
<comment type="caution">
    <text evidence="10">The sequence shown here is derived from an EMBL/GenBank/DDBJ whole genome shotgun (WGS) entry which is preliminary data.</text>
</comment>
<dbReference type="RefSeq" id="WP_006308645.1">
    <property type="nucleotide sequence ID" value="NZ_JH601133.1"/>
</dbReference>
<dbReference type="PANTHER" id="PTHR11079:SF202">
    <property type="entry name" value="TRNA-SPECIFIC ADENOSINE DEAMINASE"/>
    <property type="match status" value="1"/>
</dbReference>
<keyword evidence="5 8" id="KW-0378">Hydrolase</keyword>
<feature type="binding site" evidence="8">
    <location>
        <position position="94"/>
    </location>
    <ligand>
        <name>Zn(2+)</name>
        <dbReference type="ChEBI" id="CHEBI:29105"/>
        <note>catalytic</note>
    </ligand>
</feature>
<evidence type="ECO:0000256" key="2">
    <source>
        <dbReference type="ARBA" id="ARBA00011738"/>
    </source>
</evidence>
<dbReference type="PROSITE" id="PS51747">
    <property type="entry name" value="CYT_DCMP_DEAMINASES_2"/>
    <property type="match status" value="1"/>
</dbReference>
<dbReference type="PROSITE" id="PS00903">
    <property type="entry name" value="CYT_DCMP_DEAMINASES_1"/>
    <property type="match status" value="1"/>
</dbReference>
<dbReference type="GO" id="GO:0052717">
    <property type="term" value="F:tRNA-specific adenosine-34 deaminase activity"/>
    <property type="evidence" value="ECO:0007669"/>
    <property type="project" value="UniProtKB-UniRule"/>
</dbReference>
<dbReference type="Proteomes" id="UP000006190">
    <property type="component" value="Unassembled WGS sequence"/>
</dbReference>
<dbReference type="GO" id="GO:0002100">
    <property type="term" value="P:tRNA wobble adenosine to inosine editing"/>
    <property type="evidence" value="ECO:0007669"/>
    <property type="project" value="UniProtKB-UniRule"/>
</dbReference>
<evidence type="ECO:0000313" key="11">
    <source>
        <dbReference type="Proteomes" id="UP000006190"/>
    </source>
</evidence>
<keyword evidence="4 8" id="KW-0479">Metal-binding</keyword>
<reference evidence="10 11" key="1">
    <citation type="submission" date="2012-01" db="EMBL/GenBank/DDBJ databases">
        <title>The Genome Sequence of Facklamia languida CCUG 37842.</title>
        <authorList>
            <consortium name="The Broad Institute Genome Sequencing Platform"/>
            <person name="Earl A."/>
            <person name="Ward D."/>
            <person name="Feldgarden M."/>
            <person name="Gevers D."/>
            <person name="Huys G."/>
            <person name="Young S.K."/>
            <person name="Zeng Q."/>
            <person name="Gargeya S."/>
            <person name="Fitzgerald M."/>
            <person name="Haas B."/>
            <person name="Abouelleil A."/>
            <person name="Alvarado L."/>
            <person name="Arachchi H.M."/>
            <person name="Berlin A."/>
            <person name="Chapman S.B."/>
            <person name="Gearin G."/>
            <person name="Goldberg J."/>
            <person name="Griggs A."/>
            <person name="Gujja S."/>
            <person name="Hansen M."/>
            <person name="Heiman D."/>
            <person name="Howarth C."/>
            <person name="Larimer J."/>
            <person name="Lui A."/>
            <person name="MacDonald P.J.P."/>
            <person name="McCowen C."/>
            <person name="Montmayeur A."/>
            <person name="Murphy C."/>
            <person name="Neiman D."/>
            <person name="Pearson M."/>
            <person name="Priest M."/>
            <person name="Roberts A."/>
            <person name="Saif S."/>
            <person name="Shea T."/>
            <person name="Sisk P."/>
            <person name="Stolte C."/>
            <person name="Sykes S."/>
            <person name="Wortman J."/>
            <person name="Nusbaum C."/>
            <person name="Birren B."/>
        </authorList>
    </citation>
    <scope>NUCLEOTIDE SEQUENCE [LARGE SCALE GENOMIC DNA]</scope>
    <source>
        <strain evidence="10 11">CCUG 37842</strain>
    </source>
</reference>
<dbReference type="PATRIC" id="fig|883113.3.peg.619"/>
<dbReference type="EC" id="3.5.4.33" evidence="8"/>
<dbReference type="Gene3D" id="3.40.140.10">
    <property type="entry name" value="Cytidine Deaminase, domain 2"/>
    <property type="match status" value="1"/>
</dbReference>
<protein>
    <recommendedName>
        <fullName evidence="8">tRNA-specific adenosine deaminase</fullName>
        <ecNumber evidence="8">3.5.4.33</ecNumber>
    </recommendedName>
</protein>
<evidence type="ECO:0000256" key="4">
    <source>
        <dbReference type="ARBA" id="ARBA00022723"/>
    </source>
</evidence>
<keyword evidence="3 8" id="KW-0819">tRNA processing</keyword>
<dbReference type="CDD" id="cd01285">
    <property type="entry name" value="nucleoside_deaminase"/>
    <property type="match status" value="1"/>
</dbReference>
<dbReference type="SUPFAM" id="SSF53927">
    <property type="entry name" value="Cytidine deaminase-like"/>
    <property type="match status" value="1"/>
</dbReference>
<gene>
    <name evidence="8" type="primary">tadA</name>
    <name evidence="10" type="ORF">HMPREF9708_00618</name>
</gene>
<dbReference type="InterPro" id="IPR028883">
    <property type="entry name" value="tRNA_aden_deaminase"/>
</dbReference>
<dbReference type="InterPro" id="IPR002125">
    <property type="entry name" value="CMP_dCMP_dom"/>
</dbReference>
<dbReference type="eggNOG" id="COG0590">
    <property type="taxonomic scope" value="Bacteria"/>
</dbReference>
<comment type="similarity">
    <text evidence="1">Belongs to the cytidine and deoxycytidylate deaminase family. ADAT2 subfamily.</text>
</comment>
<dbReference type="EMBL" id="AGEG01000006">
    <property type="protein sequence ID" value="EHR37439.1"/>
    <property type="molecule type" value="Genomic_DNA"/>
</dbReference>
<dbReference type="GO" id="GO:0008270">
    <property type="term" value="F:zinc ion binding"/>
    <property type="evidence" value="ECO:0007669"/>
    <property type="project" value="UniProtKB-UniRule"/>
</dbReference>
<evidence type="ECO:0000256" key="1">
    <source>
        <dbReference type="ARBA" id="ARBA00010669"/>
    </source>
</evidence>
<evidence type="ECO:0000256" key="7">
    <source>
        <dbReference type="ARBA" id="ARBA00048045"/>
    </source>
</evidence>
<feature type="active site" description="Proton donor" evidence="8">
    <location>
        <position position="66"/>
    </location>
</feature>
<dbReference type="PANTHER" id="PTHR11079">
    <property type="entry name" value="CYTOSINE DEAMINASE FAMILY MEMBER"/>
    <property type="match status" value="1"/>
</dbReference>
<dbReference type="FunFam" id="3.40.140.10:FF:000005">
    <property type="entry name" value="tRNA-specific adenosine deaminase"/>
    <property type="match status" value="1"/>
</dbReference>
<comment type="cofactor">
    <cofactor evidence="8">
        <name>Zn(2+)</name>
        <dbReference type="ChEBI" id="CHEBI:29105"/>
    </cofactor>
    <text evidence="8">Binds 1 zinc ion per subunit.</text>
</comment>
<keyword evidence="6 8" id="KW-0862">Zinc</keyword>
<feature type="binding site" evidence="8">
    <location>
        <position position="64"/>
    </location>
    <ligand>
        <name>Zn(2+)</name>
        <dbReference type="ChEBI" id="CHEBI:29105"/>
        <note>catalytic</note>
    </ligand>
</feature>
<dbReference type="InterPro" id="IPR016192">
    <property type="entry name" value="APOBEC/CMP_deaminase_Zn-bd"/>
</dbReference>
<feature type="binding site" evidence="8">
    <location>
        <position position="97"/>
    </location>
    <ligand>
        <name>Zn(2+)</name>
        <dbReference type="ChEBI" id="CHEBI:29105"/>
        <note>catalytic</note>
    </ligand>
</feature>
<sequence>MIQVDQLSDEERRDHEGWMREALLEARKAAQLGEVPIGAVIVRDQQIIGRGHNVREMAHLATGHAEIQAIQAANQTLGAWRLEGARLYVTLEPCPMCAGAVVMARLDQVIYAAPDPKGGCAGSLMNLLAEDRFNHQPQVVQGVLAQESGRLMRDFFQGLRQRNKARRQAKSDDLSTGGC</sequence>
<dbReference type="InterPro" id="IPR016193">
    <property type="entry name" value="Cytidine_deaminase-like"/>
</dbReference>
<accession>H3NIC9</accession>
<dbReference type="NCBIfam" id="NF008113">
    <property type="entry name" value="PRK10860.1"/>
    <property type="match status" value="1"/>
</dbReference>
<evidence type="ECO:0000256" key="8">
    <source>
        <dbReference type="HAMAP-Rule" id="MF_00972"/>
    </source>
</evidence>
<evidence type="ECO:0000256" key="6">
    <source>
        <dbReference type="ARBA" id="ARBA00022833"/>
    </source>
</evidence>
<dbReference type="HOGENOM" id="CLU_025810_3_2_9"/>
<dbReference type="STRING" id="883113.HMPREF9708_00618"/>
<evidence type="ECO:0000313" key="10">
    <source>
        <dbReference type="EMBL" id="EHR37439.1"/>
    </source>
</evidence>
<dbReference type="InterPro" id="IPR058535">
    <property type="entry name" value="MafB19-deam"/>
</dbReference>
<comment type="subunit">
    <text evidence="2 8">Homodimer.</text>
</comment>
<dbReference type="Pfam" id="PF14437">
    <property type="entry name" value="MafB19-deam"/>
    <property type="match status" value="1"/>
</dbReference>
<name>H3NIC9_9LACT</name>
<feature type="domain" description="CMP/dCMP-type deaminase" evidence="9">
    <location>
        <begin position="13"/>
        <end position="131"/>
    </location>
</feature>
<evidence type="ECO:0000256" key="3">
    <source>
        <dbReference type="ARBA" id="ARBA00022694"/>
    </source>
</evidence>
<dbReference type="AlphaFoldDB" id="H3NIC9"/>
<keyword evidence="11" id="KW-1185">Reference proteome</keyword>
<evidence type="ECO:0000259" key="9">
    <source>
        <dbReference type="PROSITE" id="PS51747"/>
    </source>
</evidence>